<evidence type="ECO:0000313" key="1">
    <source>
        <dbReference type="EMBL" id="MBB5575024.1"/>
    </source>
</evidence>
<gene>
    <name evidence="1" type="ORF">GGD50_003653</name>
</gene>
<sequence>MIDVQCAHLTSGSTRQIHKNMSIFNNKAEIKG</sequence>
<dbReference type="AlphaFoldDB" id="A0A7W8XSY7"/>
<comment type="caution">
    <text evidence="1">The sequence shown here is derived from an EMBL/GenBank/DDBJ whole genome shotgun (WGS) entry which is preliminary data.</text>
</comment>
<dbReference type="EMBL" id="JACHBI010000007">
    <property type="protein sequence ID" value="MBB5575024.1"/>
    <property type="molecule type" value="Genomic_DNA"/>
</dbReference>
<evidence type="ECO:0000313" key="2">
    <source>
        <dbReference type="Proteomes" id="UP000549882"/>
    </source>
</evidence>
<protein>
    <submittedName>
        <fullName evidence="1">Uncharacterized protein</fullName>
    </submittedName>
</protein>
<dbReference type="Proteomes" id="UP000549882">
    <property type="component" value="Unassembled WGS sequence"/>
</dbReference>
<accession>A0A7W8XSY7</accession>
<organism evidence="1 2">
    <name type="scientific">Rhizobium paranaense</name>
    <dbReference type="NCBI Taxonomy" id="1650438"/>
    <lineage>
        <taxon>Bacteria</taxon>
        <taxon>Pseudomonadati</taxon>
        <taxon>Pseudomonadota</taxon>
        <taxon>Alphaproteobacteria</taxon>
        <taxon>Hyphomicrobiales</taxon>
        <taxon>Rhizobiaceae</taxon>
        <taxon>Rhizobium/Agrobacterium group</taxon>
        <taxon>Rhizobium</taxon>
    </lineage>
</organism>
<reference evidence="1 2" key="1">
    <citation type="submission" date="2020-08" db="EMBL/GenBank/DDBJ databases">
        <title>Genomic Encyclopedia of Type Strains, Phase IV (KMG-V): Genome sequencing to study the core and pangenomes of soil and plant-associated prokaryotes.</title>
        <authorList>
            <person name="Whitman W."/>
        </authorList>
    </citation>
    <scope>NUCLEOTIDE SEQUENCE [LARGE SCALE GENOMIC DNA]</scope>
    <source>
        <strain evidence="1 2">SEMIA 4064</strain>
    </source>
</reference>
<name>A0A7W8XSY7_9HYPH</name>
<keyword evidence="2" id="KW-1185">Reference proteome</keyword>
<proteinExistence type="predicted"/>